<feature type="compositionally biased region" description="Basic and acidic residues" evidence="1">
    <location>
        <begin position="17"/>
        <end position="32"/>
    </location>
</feature>
<dbReference type="Proteomes" id="UP000314294">
    <property type="component" value="Unassembled WGS sequence"/>
</dbReference>
<feature type="compositionally biased region" description="Basic and acidic residues" evidence="1">
    <location>
        <begin position="39"/>
        <end position="49"/>
    </location>
</feature>
<dbReference type="AlphaFoldDB" id="A0A4Z2ID68"/>
<evidence type="ECO:0000256" key="1">
    <source>
        <dbReference type="SAM" id="MobiDB-lite"/>
    </source>
</evidence>
<keyword evidence="3" id="KW-1185">Reference proteome</keyword>
<protein>
    <submittedName>
        <fullName evidence="2">Uncharacterized protein</fullName>
    </submittedName>
</protein>
<reference evidence="2 3" key="1">
    <citation type="submission" date="2019-03" db="EMBL/GenBank/DDBJ databases">
        <title>First draft genome of Liparis tanakae, snailfish: a comprehensive survey of snailfish specific genes.</title>
        <authorList>
            <person name="Kim W."/>
            <person name="Song I."/>
            <person name="Jeong J.-H."/>
            <person name="Kim D."/>
            <person name="Kim S."/>
            <person name="Ryu S."/>
            <person name="Song J.Y."/>
            <person name="Lee S.K."/>
        </authorList>
    </citation>
    <scope>NUCLEOTIDE SEQUENCE [LARGE SCALE GENOMIC DNA]</scope>
    <source>
        <tissue evidence="2">Muscle</tissue>
    </source>
</reference>
<feature type="compositionally biased region" description="Basic and acidic residues" evidence="1">
    <location>
        <begin position="68"/>
        <end position="91"/>
    </location>
</feature>
<name>A0A4Z2ID68_9TELE</name>
<feature type="region of interest" description="Disordered" evidence="1">
    <location>
        <begin position="1"/>
        <end position="91"/>
    </location>
</feature>
<proteinExistence type="predicted"/>
<dbReference type="EMBL" id="SRLO01000098">
    <property type="protein sequence ID" value="TNN75928.1"/>
    <property type="molecule type" value="Genomic_DNA"/>
</dbReference>
<evidence type="ECO:0000313" key="2">
    <source>
        <dbReference type="EMBL" id="TNN75928.1"/>
    </source>
</evidence>
<accession>A0A4Z2ID68</accession>
<sequence>MIYTDSSINKQTPTEQQRGDRVSSEPQRRKPETNNSPEETGRVRPDVLRPDAQPLQSLKQTVLTHAAEALRPEVRHEPATKTKTSTDRYTL</sequence>
<evidence type="ECO:0000313" key="3">
    <source>
        <dbReference type="Proteomes" id="UP000314294"/>
    </source>
</evidence>
<comment type="caution">
    <text evidence="2">The sequence shown here is derived from an EMBL/GenBank/DDBJ whole genome shotgun (WGS) entry which is preliminary data.</text>
</comment>
<gene>
    <name evidence="2" type="ORF">EYF80_013898</name>
</gene>
<feature type="compositionally biased region" description="Polar residues" evidence="1">
    <location>
        <begin position="54"/>
        <end position="63"/>
    </location>
</feature>
<feature type="compositionally biased region" description="Polar residues" evidence="1">
    <location>
        <begin position="1"/>
        <end position="16"/>
    </location>
</feature>
<organism evidence="2 3">
    <name type="scientific">Liparis tanakae</name>
    <name type="common">Tanaka's snailfish</name>
    <dbReference type="NCBI Taxonomy" id="230148"/>
    <lineage>
        <taxon>Eukaryota</taxon>
        <taxon>Metazoa</taxon>
        <taxon>Chordata</taxon>
        <taxon>Craniata</taxon>
        <taxon>Vertebrata</taxon>
        <taxon>Euteleostomi</taxon>
        <taxon>Actinopterygii</taxon>
        <taxon>Neopterygii</taxon>
        <taxon>Teleostei</taxon>
        <taxon>Neoteleostei</taxon>
        <taxon>Acanthomorphata</taxon>
        <taxon>Eupercaria</taxon>
        <taxon>Perciformes</taxon>
        <taxon>Cottioidei</taxon>
        <taxon>Cottales</taxon>
        <taxon>Liparidae</taxon>
        <taxon>Liparis</taxon>
    </lineage>
</organism>